<dbReference type="Gene3D" id="3.40.50.300">
    <property type="entry name" value="P-loop containing nucleotide triphosphate hydrolases"/>
    <property type="match status" value="1"/>
</dbReference>
<evidence type="ECO:0000256" key="1">
    <source>
        <dbReference type="ARBA" id="ARBA00006270"/>
    </source>
</evidence>
<keyword evidence="2" id="KW-0547">Nucleotide-binding</keyword>
<dbReference type="InterPro" id="IPR001806">
    <property type="entry name" value="Small_GTPase"/>
</dbReference>
<evidence type="ECO:0000313" key="6">
    <source>
        <dbReference type="EMBL" id="KAH0622913.1"/>
    </source>
</evidence>
<dbReference type="SMART" id="SM00173">
    <property type="entry name" value="RAS"/>
    <property type="match status" value="1"/>
</dbReference>
<gene>
    <name evidence="6" type="ORF">JD844_025804</name>
</gene>
<feature type="compositionally biased region" description="Basic and acidic residues" evidence="4">
    <location>
        <begin position="48"/>
        <end position="62"/>
    </location>
</feature>
<dbReference type="SUPFAM" id="SSF52540">
    <property type="entry name" value="P-loop containing nucleoside triphosphate hydrolases"/>
    <property type="match status" value="1"/>
</dbReference>
<feature type="region of interest" description="Disordered" evidence="4">
    <location>
        <begin position="1"/>
        <end position="94"/>
    </location>
</feature>
<dbReference type="EMBL" id="JAIPUX010003289">
    <property type="protein sequence ID" value="KAH0622913.1"/>
    <property type="molecule type" value="Genomic_DNA"/>
</dbReference>
<dbReference type="InterPro" id="IPR027417">
    <property type="entry name" value="P-loop_NTPase"/>
</dbReference>
<evidence type="ECO:0000256" key="4">
    <source>
        <dbReference type="SAM" id="MobiDB-lite"/>
    </source>
</evidence>
<comment type="caution">
    <text evidence="6">The sequence shown here is derived from an EMBL/GenBank/DDBJ whole genome shotgun (WGS) entry which is preliminary data.</text>
</comment>
<comment type="similarity">
    <text evidence="1">Belongs to the small GTPase superfamily. Rab family.</text>
</comment>
<dbReference type="Gene3D" id="1.10.287.110">
    <property type="entry name" value="DnaJ domain"/>
    <property type="match status" value="1"/>
</dbReference>
<dbReference type="PANTHER" id="PTHR47981:SF20">
    <property type="entry name" value="RAS-RELATED PROTEIN RAB-7A"/>
    <property type="match status" value="1"/>
</dbReference>
<dbReference type="CDD" id="cd06257">
    <property type="entry name" value="DnaJ"/>
    <property type="match status" value="1"/>
</dbReference>
<dbReference type="InterPro" id="IPR036869">
    <property type="entry name" value="J_dom_sf"/>
</dbReference>
<evidence type="ECO:0000259" key="5">
    <source>
        <dbReference type="PROSITE" id="PS50076"/>
    </source>
</evidence>
<evidence type="ECO:0000256" key="2">
    <source>
        <dbReference type="ARBA" id="ARBA00022741"/>
    </source>
</evidence>
<reference evidence="6 7" key="1">
    <citation type="journal article" date="2022" name="Gigascience">
        <title>A chromosome-level genome assembly and annotation of the desert horned lizard, Phrynosoma platyrhinos, provides insight into chromosomal rearrangements among reptiles.</title>
        <authorList>
            <person name="Koochekian N."/>
            <person name="Ascanio A."/>
            <person name="Farleigh K."/>
            <person name="Card D.C."/>
            <person name="Schield D.R."/>
            <person name="Castoe T.A."/>
            <person name="Jezkova T."/>
        </authorList>
    </citation>
    <scope>NUCLEOTIDE SEQUENCE [LARGE SCALE GENOMIC DNA]</scope>
    <source>
        <strain evidence="6">NK-2021</strain>
    </source>
</reference>
<dbReference type="SMART" id="SM00175">
    <property type="entry name" value="RAB"/>
    <property type="match status" value="1"/>
</dbReference>
<dbReference type="Proteomes" id="UP000826234">
    <property type="component" value="Unassembled WGS sequence"/>
</dbReference>
<dbReference type="PROSITE" id="PS50076">
    <property type="entry name" value="DNAJ_2"/>
    <property type="match status" value="1"/>
</dbReference>
<dbReference type="PROSITE" id="PS51419">
    <property type="entry name" value="RAB"/>
    <property type="match status" value="1"/>
</dbReference>
<evidence type="ECO:0000256" key="3">
    <source>
        <dbReference type="ARBA" id="ARBA00023134"/>
    </source>
</evidence>
<feature type="compositionally biased region" description="Basic residues" evidence="4">
    <location>
        <begin position="1"/>
        <end position="13"/>
    </location>
</feature>
<dbReference type="SMART" id="SM00271">
    <property type="entry name" value="DnaJ"/>
    <property type="match status" value="1"/>
</dbReference>
<dbReference type="Pfam" id="PF00071">
    <property type="entry name" value="Ras"/>
    <property type="match status" value="1"/>
</dbReference>
<dbReference type="SUPFAM" id="SSF46565">
    <property type="entry name" value="Chaperone J-domain"/>
    <property type="match status" value="1"/>
</dbReference>
<keyword evidence="7" id="KW-1185">Reference proteome</keyword>
<organism evidence="6 7">
    <name type="scientific">Phrynosoma platyrhinos</name>
    <name type="common">Desert horned lizard</name>
    <dbReference type="NCBI Taxonomy" id="52577"/>
    <lineage>
        <taxon>Eukaryota</taxon>
        <taxon>Metazoa</taxon>
        <taxon>Chordata</taxon>
        <taxon>Craniata</taxon>
        <taxon>Vertebrata</taxon>
        <taxon>Euteleostomi</taxon>
        <taxon>Lepidosauria</taxon>
        <taxon>Squamata</taxon>
        <taxon>Bifurcata</taxon>
        <taxon>Unidentata</taxon>
        <taxon>Episquamata</taxon>
        <taxon>Toxicofera</taxon>
        <taxon>Iguania</taxon>
        <taxon>Phrynosomatidae</taxon>
        <taxon>Phrynosomatinae</taxon>
        <taxon>Phrynosoma</taxon>
    </lineage>
</organism>
<protein>
    <recommendedName>
        <fullName evidence="5">J domain-containing protein</fullName>
    </recommendedName>
</protein>
<keyword evidence="3" id="KW-0342">GTP-binding</keyword>
<feature type="domain" description="J" evidence="5">
    <location>
        <begin position="250"/>
        <end position="306"/>
    </location>
</feature>
<sequence length="306" mass="34413">MEAKRKEPRKSLRIKVISMGNAEVGKTDRSDWDRSSDDSGPKKASKCKHTENKDSSRQEKSSDCSASKWARSASPHRTKKAKPDKSSKTPSAALVSDPEWAQRSCIIKRYCEKRFVPKYLATIGIDYGVTKVQVRDREIKVNIFDMAGHPFFYEVRNEFYKDTQGVILVYDVGQKESFDALDAWLAEMKQELGPHGNMENIVFVVCANKTFYSAIVDLCDNGGKRPMASMSVGFTKEQADTIRRIRSSKDSWDMLGVKPGATRDEVNKAYRKLAVLLHPDKCMAPGSEDAFKAVVNARTALLKNIK</sequence>
<dbReference type="Pfam" id="PF00226">
    <property type="entry name" value="DnaJ"/>
    <property type="match status" value="1"/>
</dbReference>
<feature type="compositionally biased region" description="Basic and acidic residues" evidence="4">
    <location>
        <begin position="25"/>
        <end position="41"/>
    </location>
</feature>
<accession>A0ABQ7T0U3</accession>
<dbReference type="PRINTS" id="PR00625">
    <property type="entry name" value="JDOMAIN"/>
</dbReference>
<name>A0ABQ7T0U3_PHRPL</name>
<proteinExistence type="inferred from homology"/>
<dbReference type="InterPro" id="IPR001623">
    <property type="entry name" value="DnaJ_domain"/>
</dbReference>
<evidence type="ECO:0000313" key="7">
    <source>
        <dbReference type="Proteomes" id="UP000826234"/>
    </source>
</evidence>
<dbReference type="PANTHER" id="PTHR47981">
    <property type="entry name" value="RAB FAMILY"/>
    <property type="match status" value="1"/>
</dbReference>